<keyword evidence="1" id="KW-1133">Transmembrane helix</keyword>
<feature type="transmembrane region" description="Helical" evidence="1">
    <location>
        <begin position="24"/>
        <end position="43"/>
    </location>
</feature>
<accession>X0XIV6</accession>
<dbReference type="EMBL" id="BARS01044476">
    <property type="protein sequence ID" value="GAG36583.1"/>
    <property type="molecule type" value="Genomic_DNA"/>
</dbReference>
<name>X0XIV6_9ZZZZ</name>
<evidence type="ECO:0000256" key="1">
    <source>
        <dbReference type="SAM" id="Phobius"/>
    </source>
</evidence>
<evidence type="ECO:0000313" key="2">
    <source>
        <dbReference type="EMBL" id="GAG36583.1"/>
    </source>
</evidence>
<sequence>MFLLGAINPKLVLLWGKEKTRKKVGIYFGIPFFVFIVLLAISIPSNEQENKNMDELTYIKNYAGEIIPAILLGLASFDLYVAAWSEDWPYETGLQNIKDNAYNIIKVNEQYWTNDFPNIEEVKKWSIIRGRGDPVREEWEIEGQELAEALLDIKDTSTGFAGVLHEAYRAGENWVDQLTVSQVSYRKNVEKSLERLNWLLYREE</sequence>
<dbReference type="AlphaFoldDB" id="X0XIV6"/>
<reference evidence="2" key="1">
    <citation type="journal article" date="2014" name="Front. Microbiol.">
        <title>High frequency of phylogenetically diverse reductive dehalogenase-homologous genes in deep subseafloor sedimentary metagenomes.</title>
        <authorList>
            <person name="Kawai M."/>
            <person name="Futagami T."/>
            <person name="Toyoda A."/>
            <person name="Takaki Y."/>
            <person name="Nishi S."/>
            <person name="Hori S."/>
            <person name="Arai W."/>
            <person name="Tsubouchi T."/>
            <person name="Morono Y."/>
            <person name="Uchiyama I."/>
            <person name="Ito T."/>
            <person name="Fujiyama A."/>
            <person name="Inagaki F."/>
            <person name="Takami H."/>
        </authorList>
    </citation>
    <scope>NUCLEOTIDE SEQUENCE</scope>
    <source>
        <strain evidence="2">Expedition CK06-06</strain>
    </source>
</reference>
<keyword evidence="1" id="KW-0472">Membrane</keyword>
<protein>
    <submittedName>
        <fullName evidence="2">Uncharacterized protein</fullName>
    </submittedName>
</protein>
<comment type="caution">
    <text evidence="2">The sequence shown here is derived from an EMBL/GenBank/DDBJ whole genome shotgun (WGS) entry which is preliminary data.</text>
</comment>
<proteinExistence type="predicted"/>
<gene>
    <name evidence="2" type="ORF">S01H1_67185</name>
</gene>
<keyword evidence="1" id="KW-0812">Transmembrane</keyword>
<organism evidence="2">
    <name type="scientific">marine sediment metagenome</name>
    <dbReference type="NCBI Taxonomy" id="412755"/>
    <lineage>
        <taxon>unclassified sequences</taxon>
        <taxon>metagenomes</taxon>
        <taxon>ecological metagenomes</taxon>
    </lineage>
</organism>